<name>A0A6P8Z6A7_THRPL</name>
<dbReference type="OrthoDB" id="7699125at2759"/>
<accession>A0A6P8Z6A7</accession>
<evidence type="ECO:0000256" key="1">
    <source>
        <dbReference type="SAM" id="MobiDB-lite"/>
    </source>
</evidence>
<keyword evidence="2" id="KW-1185">Reference proteome</keyword>
<reference evidence="3" key="1">
    <citation type="submission" date="2025-08" db="UniProtKB">
        <authorList>
            <consortium name="RefSeq"/>
        </authorList>
    </citation>
    <scope>IDENTIFICATION</scope>
    <source>
        <tissue evidence="3">Total insect</tissue>
    </source>
</reference>
<organism evidence="3">
    <name type="scientific">Thrips palmi</name>
    <name type="common">Melon thrips</name>
    <dbReference type="NCBI Taxonomy" id="161013"/>
    <lineage>
        <taxon>Eukaryota</taxon>
        <taxon>Metazoa</taxon>
        <taxon>Ecdysozoa</taxon>
        <taxon>Arthropoda</taxon>
        <taxon>Hexapoda</taxon>
        <taxon>Insecta</taxon>
        <taxon>Pterygota</taxon>
        <taxon>Neoptera</taxon>
        <taxon>Paraneoptera</taxon>
        <taxon>Thysanoptera</taxon>
        <taxon>Terebrantia</taxon>
        <taxon>Thripoidea</taxon>
        <taxon>Thripidae</taxon>
        <taxon>Thrips</taxon>
    </lineage>
</organism>
<feature type="region of interest" description="Disordered" evidence="1">
    <location>
        <begin position="647"/>
        <end position="672"/>
    </location>
</feature>
<dbReference type="InParanoid" id="A0A6P8Z6A7"/>
<dbReference type="Proteomes" id="UP000515158">
    <property type="component" value="Unplaced"/>
</dbReference>
<dbReference type="GeneID" id="117647857"/>
<gene>
    <name evidence="3" type="primary">LOC117647857</name>
</gene>
<dbReference type="AlphaFoldDB" id="A0A6P8Z6A7"/>
<sequence length="694" mass="78640">MHAPFLYAALSIGNERNFVCFKCKRVVEGALKGFQLYLKRKDHIPPYICGQDGCLNDYLLRPSLYDHIRKHHMTVAQQVVAVVAVNTADHEDYFQHHATPPQAVALAADAVVADAVVPFVPQDELVPFQLEVPEEHDEVAVDLLQSAEKSVLRLRSVTYMTSTAVEAVQKECFLLMEDTALHLKNKVLEYLLRTDCDAGNLHQLLSEFSLSDPFVKIRTKAQQMSCFQKKYGLLMPEEIFLGYTMDSRLNTLRLVLEPTQVAASFQYLSIKDILKSVMSDPYLRNLIINGNVRSEDGYVRSFCDGELYATLPDELKMCVRVVLYIDDLEIVQALSARIGVYKVGGIYFGIQNLPAELNALLSNIFVTALAYAGDVKRPEVWAPFLKDMKELENEGCEMIVDGEPFFFRALLIAQIGDSLAAHEVLGFSHSSSNVFCRCCYINRSDMWKDGTTLGAPRTMERHALDLLGTQNAVIRKATGVKGPPLIDGLRFFQPIRNSVFDIFHDLQQGVCKMEVKLALREYVCIKKYFTEQQMNSRIKFFDYGLPDKKNKPSATITAKYLADIESYNLHQTGAQMWCLTRAFGFLFGDLVPKDDKFMVLISLLNQIMMIVFSHAHCEFDLNNLEHLVPAHHSLFLEIFPGRPEPELQVEQEAEPSGVDDNEDCDDPEEINVDTESEVFVRPEECFEEYEGLLL</sequence>
<protein>
    <submittedName>
        <fullName evidence="3">Uncharacterized protein LOC117647857</fullName>
    </submittedName>
</protein>
<evidence type="ECO:0000313" key="3">
    <source>
        <dbReference type="RefSeq" id="XP_034245720.1"/>
    </source>
</evidence>
<dbReference type="KEGG" id="tpal:117647857"/>
<dbReference type="RefSeq" id="XP_034245720.1">
    <property type="nucleotide sequence ID" value="XM_034389829.1"/>
</dbReference>
<proteinExistence type="predicted"/>
<evidence type="ECO:0000313" key="2">
    <source>
        <dbReference type="Proteomes" id="UP000515158"/>
    </source>
</evidence>